<keyword evidence="2" id="KW-1185">Reference proteome</keyword>
<protein>
    <recommendedName>
        <fullName evidence="3">Peptidase S74 domain-containing protein</fullName>
    </recommendedName>
</protein>
<dbReference type="Proteomes" id="UP000253410">
    <property type="component" value="Unassembled WGS sequence"/>
</dbReference>
<evidence type="ECO:0000313" key="2">
    <source>
        <dbReference type="Proteomes" id="UP000253410"/>
    </source>
</evidence>
<sequence>MSVNAQETLKSVTDSGNVTNNYLIISGQNKMPLSGSGLELLYKSDTGGVVRAYDRTLNRPLPLFLNNLGGVVTTGGRTLINNPVDDGIHALLVNGNAEIQNGSMIDLNTSTTYALRVLQAGMRLGLGADSNFAYIQSFANKPVQINNQGNNTIINANNGNVGIGTLNPQSKLAVAGTITAQRVKVTATEWPDYVFSTDYNLPSLQYVETFIKKNGHLPNIPTEQEVKKEGVDIGAINKQLLQKVEELTLYIIDMQKQINTLKEKNSALVGK</sequence>
<dbReference type="AlphaFoldDB" id="A0A365XPS8"/>
<comment type="caution">
    <text evidence="1">The sequence shown here is derived from an EMBL/GenBank/DDBJ whole genome shotgun (WGS) entry which is preliminary data.</text>
</comment>
<organism evidence="1 2">
    <name type="scientific">Chitinophaga flava</name>
    <dbReference type="NCBI Taxonomy" id="2259036"/>
    <lineage>
        <taxon>Bacteria</taxon>
        <taxon>Pseudomonadati</taxon>
        <taxon>Bacteroidota</taxon>
        <taxon>Chitinophagia</taxon>
        <taxon>Chitinophagales</taxon>
        <taxon>Chitinophagaceae</taxon>
        <taxon>Chitinophaga</taxon>
    </lineage>
</organism>
<gene>
    <name evidence="1" type="ORF">DF182_17230</name>
</gene>
<reference evidence="1 2" key="1">
    <citation type="submission" date="2018-05" db="EMBL/GenBank/DDBJ databases">
        <title>Chitinophaga sp. K3CV102501T nov., isolated from isolated from a monsoon evergreen broad-leaved forest soil.</title>
        <authorList>
            <person name="Lv Y."/>
        </authorList>
    </citation>
    <scope>NUCLEOTIDE SEQUENCE [LARGE SCALE GENOMIC DNA]</scope>
    <source>
        <strain evidence="1 2">GDMCC 1.1325</strain>
    </source>
</reference>
<evidence type="ECO:0000313" key="1">
    <source>
        <dbReference type="EMBL" id="RBL88337.1"/>
    </source>
</evidence>
<evidence type="ECO:0008006" key="3">
    <source>
        <dbReference type="Google" id="ProtNLM"/>
    </source>
</evidence>
<proteinExistence type="predicted"/>
<dbReference type="EMBL" id="QFFJ01000002">
    <property type="protein sequence ID" value="RBL88337.1"/>
    <property type="molecule type" value="Genomic_DNA"/>
</dbReference>
<accession>A0A365XPS8</accession>
<name>A0A365XPS8_9BACT</name>